<dbReference type="InterPro" id="IPR036397">
    <property type="entry name" value="RNaseH_sf"/>
</dbReference>
<dbReference type="Gene3D" id="3.30.420.10">
    <property type="entry name" value="Ribonuclease H-like superfamily/Ribonuclease H"/>
    <property type="match status" value="1"/>
</dbReference>
<dbReference type="PANTHER" id="PTHR48475">
    <property type="entry name" value="RIBONUCLEASE H"/>
    <property type="match status" value="1"/>
</dbReference>
<organism evidence="2 3">
    <name type="scientific">Gossypium australe</name>
    <dbReference type="NCBI Taxonomy" id="47621"/>
    <lineage>
        <taxon>Eukaryota</taxon>
        <taxon>Viridiplantae</taxon>
        <taxon>Streptophyta</taxon>
        <taxon>Embryophyta</taxon>
        <taxon>Tracheophyta</taxon>
        <taxon>Spermatophyta</taxon>
        <taxon>Magnoliopsida</taxon>
        <taxon>eudicotyledons</taxon>
        <taxon>Gunneridae</taxon>
        <taxon>Pentapetalae</taxon>
        <taxon>rosids</taxon>
        <taxon>malvids</taxon>
        <taxon>Malvales</taxon>
        <taxon>Malvaceae</taxon>
        <taxon>Malvoideae</taxon>
        <taxon>Gossypium</taxon>
    </lineage>
</organism>
<evidence type="ECO:0000313" key="3">
    <source>
        <dbReference type="Proteomes" id="UP000325315"/>
    </source>
</evidence>
<proteinExistence type="predicted"/>
<dbReference type="InterPro" id="IPR041588">
    <property type="entry name" value="Integrase_H2C2"/>
</dbReference>
<sequence length="219" mass="24976">MYTLLEGVLYRKVFSHLLLQCLSPSEAEYVLREIHEGICGDHLGGKLLAQKIFRQVYYWPKVQKDAQHLVHMGDSCQRYAQSSVKTPQTNGQAKVMNKKILMALKKKVGEAKGAWLDELLKILWALRTSPHTAIGETIFSLVYNMETVIFAEIVARYYNSKVKNKQFQVGDLVLRNIEVSFPASQQEKMALSWEGPYKVIEKTGYGTYKLAKMEGMVLP</sequence>
<dbReference type="OrthoDB" id="1934939at2759"/>
<evidence type="ECO:0000313" key="2">
    <source>
        <dbReference type="EMBL" id="KAA3461437.1"/>
    </source>
</evidence>
<evidence type="ECO:0000259" key="1">
    <source>
        <dbReference type="Pfam" id="PF17921"/>
    </source>
</evidence>
<feature type="domain" description="Integrase zinc-binding" evidence="1">
    <location>
        <begin position="24"/>
        <end position="80"/>
    </location>
</feature>
<comment type="caution">
    <text evidence="2">The sequence shown here is derived from an EMBL/GenBank/DDBJ whole genome shotgun (WGS) entry which is preliminary data.</text>
</comment>
<dbReference type="AlphaFoldDB" id="A0A5B6UWQ6"/>
<gene>
    <name evidence="2" type="ORF">EPI10_028009</name>
</gene>
<name>A0A5B6UWQ6_9ROSI</name>
<dbReference type="Pfam" id="PF17921">
    <property type="entry name" value="Integrase_H2C2"/>
    <property type="match status" value="1"/>
</dbReference>
<keyword evidence="3" id="KW-1185">Reference proteome</keyword>
<dbReference type="GO" id="GO:0003676">
    <property type="term" value="F:nucleic acid binding"/>
    <property type="evidence" value="ECO:0007669"/>
    <property type="project" value="InterPro"/>
</dbReference>
<dbReference type="Gene3D" id="1.10.340.70">
    <property type="match status" value="1"/>
</dbReference>
<dbReference type="InterPro" id="IPR012337">
    <property type="entry name" value="RNaseH-like_sf"/>
</dbReference>
<accession>A0A5B6UWQ6</accession>
<reference evidence="3" key="1">
    <citation type="journal article" date="2019" name="Plant Biotechnol. J.">
        <title>Genome sequencing of the Australian wild diploid species Gossypium australe highlights disease resistance and delayed gland morphogenesis.</title>
        <authorList>
            <person name="Cai Y."/>
            <person name="Cai X."/>
            <person name="Wang Q."/>
            <person name="Wang P."/>
            <person name="Zhang Y."/>
            <person name="Cai C."/>
            <person name="Xu Y."/>
            <person name="Wang K."/>
            <person name="Zhou Z."/>
            <person name="Wang C."/>
            <person name="Geng S."/>
            <person name="Li B."/>
            <person name="Dong Q."/>
            <person name="Hou Y."/>
            <person name="Wang H."/>
            <person name="Ai P."/>
            <person name="Liu Z."/>
            <person name="Yi F."/>
            <person name="Sun M."/>
            <person name="An G."/>
            <person name="Cheng J."/>
            <person name="Zhang Y."/>
            <person name="Shi Q."/>
            <person name="Xie Y."/>
            <person name="Shi X."/>
            <person name="Chang Y."/>
            <person name="Huang F."/>
            <person name="Chen Y."/>
            <person name="Hong S."/>
            <person name="Mi L."/>
            <person name="Sun Q."/>
            <person name="Zhang L."/>
            <person name="Zhou B."/>
            <person name="Peng R."/>
            <person name="Zhang X."/>
            <person name="Liu F."/>
        </authorList>
    </citation>
    <scope>NUCLEOTIDE SEQUENCE [LARGE SCALE GENOMIC DNA]</scope>
    <source>
        <strain evidence="3">cv. PA1801</strain>
    </source>
</reference>
<protein>
    <submittedName>
        <fullName evidence="2">Retrotransposable element Tf2</fullName>
    </submittedName>
</protein>
<dbReference type="Proteomes" id="UP000325315">
    <property type="component" value="Unassembled WGS sequence"/>
</dbReference>
<dbReference type="EMBL" id="SMMG02000009">
    <property type="protein sequence ID" value="KAA3461437.1"/>
    <property type="molecule type" value="Genomic_DNA"/>
</dbReference>
<dbReference type="PANTHER" id="PTHR48475:SF2">
    <property type="entry name" value="RIBONUCLEASE H"/>
    <property type="match status" value="1"/>
</dbReference>
<dbReference type="SUPFAM" id="SSF53098">
    <property type="entry name" value="Ribonuclease H-like"/>
    <property type="match status" value="1"/>
</dbReference>